<evidence type="ECO:0000313" key="3">
    <source>
        <dbReference type="Proteomes" id="UP000053424"/>
    </source>
</evidence>
<sequence length="135" mass="14541">MNPIIAQHLPLITNRVSFTLNPPLALPSLTTRHEFDDELAIPRNNPKPSTLPGKASALKYSNSVTFFGARTEMAGKQDPGKGVEVTEVQEESTGEEEIVTLITKPPGEPGRPAARVQAVAATVWRSFSAPGEQKP</sequence>
<evidence type="ECO:0000256" key="1">
    <source>
        <dbReference type="SAM" id="MobiDB-lite"/>
    </source>
</evidence>
<dbReference type="Proteomes" id="UP000053424">
    <property type="component" value="Unassembled WGS sequence"/>
</dbReference>
<organism evidence="2 3">
    <name type="scientific">Hebeloma cylindrosporum</name>
    <dbReference type="NCBI Taxonomy" id="76867"/>
    <lineage>
        <taxon>Eukaryota</taxon>
        <taxon>Fungi</taxon>
        <taxon>Dikarya</taxon>
        <taxon>Basidiomycota</taxon>
        <taxon>Agaricomycotina</taxon>
        <taxon>Agaricomycetes</taxon>
        <taxon>Agaricomycetidae</taxon>
        <taxon>Agaricales</taxon>
        <taxon>Agaricineae</taxon>
        <taxon>Hymenogastraceae</taxon>
        <taxon>Hebeloma</taxon>
    </lineage>
</organism>
<gene>
    <name evidence="2" type="ORF">M413DRAFT_32743</name>
</gene>
<protein>
    <submittedName>
        <fullName evidence="2">Uncharacterized protein</fullName>
    </submittedName>
</protein>
<reference evidence="2 3" key="1">
    <citation type="submission" date="2014-04" db="EMBL/GenBank/DDBJ databases">
        <authorList>
            <consortium name="DOE Joint Genome Institute"/>
            <person name="Kuo A."/>
            <person name="Gay G."/>
            <person name="Dore J."/>
            <person name="Kohler A."/>
            <person name="Nagy L.G."/>
            <person name="Floudas D."/>
            <person name="Copeland A."/>
            <person name="Barry K.W."/>
            <person name="Cichocki N."/>
            <person name="Veneault-Fourrey C."/>
            <person name="LaButti K."/>
            <person name="Lindquist E.A."/>
            <person name="Lipzen A."/>
            <person name="Lundell T."/>
            <person name="Morin E."/>
            <person name="Murat C."/>
            <person name="Sun H."/>
            <person name="Tunlid A."/>
            <person name="Henrissat B."/>
            <person name="Grigoriev I.V."/>
            <person name="Hibbett D.S."/>
            <person name="Martin F."/>
            <person name="Nordberg H.P."/>
            <person name="Cantor M.N."/>
            <person name="Hua S.X."/>
        </authorList>
    </citation>
    <scope>NUCLEOTIDE SEQUENCE [LARGE SCALE GENOMIC DNA]</scope>
    <source>
        <strain evidence="3">h7</strain>
    </source>
</reference>
<keyword evidence="3" id="KW-1185">Reference proteome</keyword>
<dbReference type="HOGENOM" id="CLU_1886015_0_0_1"/>
<accession>A0A0C3BED1</accession>
<reference evidence="3" key="2">
    <citation type="submission" date="2015-01" db="EMBL/GenBank/DDBJ databases">
        <title>Evolutionary Origins and Diversification of the Mycorrhizal Mutualists.</title>
        <authorList>
            <consortium name="DOE Joint Genome Institute"/>
            <consortium name="Mycorrhizal Genomics Consortium"/>
            <person name="Kohler A."/>
            <person name="Kuo A."/>
            <person name="Nagy L.G."/>
            <person name="Floudas D."/>
            <person name="Copeland A."/>
            <person name="Barry K.W."/>
            <person name="Cichocki N."/>
            <person name="Veneault-Fourrey C."/>
            <person name="LaButti K."/>
            <person name="Lindquist E.A."/>
            <person name="Lipzen A."/>
            <person name="Lundell T."/>
            <person name="Morin E."/>
            <person name="Murat C."/>
            <person name="Riley R."/>
            <person name="Ohm R."/>
            <person name="Sun H."/>
            <person name="Tunlid A."/>
            <person name="Henrissat B."/>
            <person name="Grigoriev I.V."/>
            <person name="Hibbett D.S."/>
            <person name="Martin F."/>
        </authorList>
    </citation>
    <scope>NUCLEOTIDE SEQUENCE [LARGE SCALE GENOMIC DNA]</scope>
    <source>
        <strain evidence="3">h7</strain>
    </source>
</reference>
<dbReference type="EMBL" id="KN831830">
    <property type="protein sequence ID" value="KIM35120.1"/>
    <property type="molecule type" value="Genomic_DNA"/>
</dbReference>
<evidence type="ECO:0000313" key="2">
    <source>
        <dbReference type="EMBL" id="KIM35120.1"/>
    </source>
</evidence>
<proteinExistence type="predicted"/>
<name>A0A0C3BED1_HEBCY</name>
<feature type="region of interest" description="Disordered" evidence="1">
    <location>
        <begin position="73"/>
        <end position="97"/>
    </location>
</feature>
<feature type="compositionally biased region" description="Acidic residues" evidence="1">
    <location>
        <begin position="87"/>
        <end position="97"/>
    </location>
</feature>
<dbReference type="AlphaFoldDB" id="A0A0C3BED1"/>